<evidence type="ECO:0000259" key="3">
    <source>
        <dbReference type="Pfam" id="PF13472"/>
    </source>
</evidence>
<dbReference type="InterPro" id="IPR051532">
    <property type="entry name" value="Ester_Hydrolysis_Enzymes"/>
</dbReference>
<dbReference type="InterPro" id="IPR013830">
    <property type="entry name" value="SGNH_hydro"/>
</dbReference>
<feature type="domain" description="Peptidase S9 prolyl oligopeptidase catalytic" evidence="2">
    <location>
        <begin position="423"/>
        <end position="585"/>
    </location>
</feature>
<evidence type="ECO:0000313" key="5">
    <source>
        <dbReference type="Proteomes" id="UP000306196"/>
    </source>
</evidence>
<gene>
    <name evidence="4" type="ORF">FEM03_11430</name>
</gene>
<dbReference type="PANTHER" id="PTHR30383">
    <property type="entry name" value="THIOESTERASE 1/PROTEASE 1/LYSOPHOSPHOLIPASE L1"/>
    <property type="match status" value="1"/>
</dbReference>
<feature type="domain" description="SGNH hydrolase-type esterase" evidence="3">
    <location>
        <begin position="30"/>
        <end position="232"/>
    </location>
</feature>
<keyword evidence="5" id="KW-1185">Reference proteome</keyword>
<evidence type="ECO:0000256" key="1">
    <source>
        <dbReference type="SAM" id="SignalP"/>
    </source>
</evidence>
<dbReference type="RefSeq" id="WP_138086377.1">
    <property type="nucleotide sequence ID" value="NZ_VAUV01000007.1"/>
</dbReference>
<dbReference type="OrthoDB" id="2513075at2"/>
<dbReference type="GO" id="GO:0008236">
    <property type="term" value="F:serine-type peptidase activity"/>
    <property type="evidence" value="ECO:0007669"/>
    <property type="project" value="InterPro"/>
</dbReference>
<dbReference type="SUPFAM" id="SSF53474">
    <property type="entry name" value="alpha/beta-Hydrolases"/>
    <property type="match status" value="1"/>
</dbReference>
<dbReference type="GO" id="GO:0006508">
    <property type="term" value="P:proteolysis"/>
    <property type="evidence" value="ECO:0007669"/>
    <property type="project" value="InterPro"/>
</dbReference>
<dbReference type="EMBL" id="VAUV01000007">
    <property type="protein sequence ID" value="TLD70907.1"/>
    <property type="molecule type" value="Genomic_DNA"/>
</dbReference>
<dbReference type="SUPFAM" id="SSF52266">
    <property type="entry name" value="SGNH hydrolase"/>
    <property type="match status" value="1"/>
</dbReference>
<feature type="signal peptide" evidence="1">
    <location>
        <begin position="1"/>
        <end position="20"/>
    </location>
</feature>
<dbReference type="InterPro" id="IPR029058">
    <property type="entry name" value="AB_hydrolase_fold"/>
</dbReference>
<evidence type="ECO:0000259" key="2">
    <source>
        <dbReference type="Pfam" id="PF00326"/>
    </source>
</evidence>
<dbReference type="CDD" id="cd01834">
    <property type="entry name" value="SGNH_hydrolase_like_2"/>
    <property type="match status" value="1"/>
</dbReference>
<dbReference type="InterPro" id="IPR001375">
    <property type="entry name" value="Peptidase_S9_cat"/>
</dbReference>
<name>A0A5R8KF72_9BACT</name>
<dbReference type="Pfam" id="PF13472">
    <property type="entry name" value="Lipase_GDSL_2"/>
    <property type="match status" value="1"/>
</dbReference>
<feature type="chain" id="PRO_5024313923" description="SGNH hydrolase-type esterase domain-containing protein" evidence="1">
    <location>
        <begin position="21"/>
        <end position="587"/>
    </location>
</feature>
<dbReference type="Proteomes" id="UP000306196">
    <property type="component" value="Unassembled WGS sequence"/>
</dbReference>
<dbReference type="GO" id="GO:0004622">
    <property type="term" value="F:phosphatidylcholine lysophospholipase activity"/>
    <property type="evidence" value="ECO:0007669"/>
    <property type="project" value="TreeGrafter"/>
</dbReference>
<dbReference type="PANTHER" id="PTHR30383:SF5">
    <property type="entry name" value="SGNH HYDROLASE-TYPE ESTERASE DOMAIN-CONTAINING PROTEIN"/>
    <property type="match status" value="1"/>
</dbReference>
<proteinExistence type="predicted"/>
<organism evidence="4 5">
    <name type="scientific">Phragmitibacter flavus</name>
    <dbReference type="NCBI Taxonomy" id="2576071"/>
    <lineage>
        <taxon>Bacteria</taxon>
        <taxon>Pseudomonadati</taxon>
        <taxon>Verrucomicrobiota</taxon>
        <taxon>Verrucomicrobiia</taxon>
        <taxon>Verrucomicrobiales</taxon>
        <taxon>Verrucomicrobiaceae</taxon>
        <taxon>Phragmitibacter</taxon>
    </lineage>
</organism>
<dbReference type="InterPro" id="IPR036514">
    <property type="entry name" value="SGNH_hydro_sf"/>
</dbReference>
<accession>A0A5R8KF72</accession>
<dbReference type="Gene3D" id="3.40.50.1110">
    <property type="entry name" value="SGNH hydrolase"/>
    <property type="match status" value="1"/>
</dbReference>
<dbReference type="Gene3D" id="3.40.50.1820">
    <property type="entry name" value="alpha/beta hydrolase"/>
    <property type="match status" value="1"/>
</dbReference>
<protein>
    <recommendedName>
        <fullName evidence="6">SGNH hydrolase-type esterase domain-containing protein</fullName>
    </recommendedName>
</protein>
<comment type="caution">
    <text evidence="4">The sequence shown here is derived from an EMBL/GenBank/DDBJ whole genome shotgun (WGS) entry which is preliminary data.</text>
</comment>
<dbReference type="AlphaFoldDB" id="A0A5R8KF72"/>
<evidence type="ECO:0008006" key="6">
    <source>
        <dbReference type="Google" id="ProtNLM"/>
    </source>
</evidence>
<keyword evidence="1" id="KW-0732">Signal</keyword>
<reference evidence="4 5" key="1">
    <citation type="submission" date="2019-05" db="EMBL/GenBank/DDBJ databases">
        <title>Verrucobacter flavum gen. nov., sp. nov. a new member of the family Verrucomicrobiaceae.</title>
        <authorList>
            <person name="Szuroczki S."/>
            <person name="Abbaszade G."/>
            <person name="Szabo A."/>
            <person name="Felfoldi T."/>
            <person name="Schumann P."/>
            <person name="Boka K."/>
            <person name="Keki Z."/>
            <person name="Toumi M."/>
            <person name="Toth E."/>
        </authorList>
    </citation>
    <scope>NUCLEOTIDE SEQUENCE [LARGE SCALE GENOMIC DNA]</scope>
    <source>
        <strain evidence="4 5">MG-N-17</strain>
    </source>
</reference>
<sequence>MMKLRFLPLWCLLGCLELTAAPPEADRIVVLGDSITASGQYLEYLETILMVQTAKRYEFLNLGLSSETVSGLSEPGHAAGKFPRPGLHERLQRVLDKTKPDLVLACYGMNDGIYFPLKQTRFDRFTTGIEQLRSKAKAAAADVIHLTPPVFDPLPIKDKVMPAGLNAYPRPFEGYNRVLDRYSEWLVGRRSAGWKVIDVHGPMNAALAEQRKANAEFTFATDGVHPTKEGHWIISQAILDAWDVKHDWVLEDLVEPQGRLAALYKLVGDRQKVLKSAWLEACGHKRPGVAKGLPLEEAKTKAEEISKSLVALLESSGGFTKKEEVGKPAMEEKAGTTAKPGLFPGTRSVWQGYDRYDFDWQGITATIVAPKEAAAGKPWVWHGEFFGHKPDPDAALLGKGFHIVFLKMNDTLGCPATVKTWTEFYQHLTKQYRFSKKPALVGLSRGGLYCYNWAIANPGKVSCIYADAPVCDFKSWPGGKGEGPGDPRNWALVLKLWNFKDEAEALAYKGNPVDALAPLAKNKVPLLHVFGDADEVVPAEENTLLLAERYRKLGGTIELIAKAGGKHHPHGLQDSAPIVNFIARHAK</sequence>
<dbReference type="Pfam" id="PF00326">
    <property type="entry name" value="Peptidase_S9"/>
    <property type="match status" value="1"/>
</dbReference>
<evidence type="ECO:0000313" key="4">
    <source>
        <dbReference type="EMBL" id="TLD70907.1"/>
    </source>
</evidence>